<evidence type="ECO:0000313" key="1">
    <source>
        <dbReference type="EMBL" id="KAI0048228.1"/>
    </source>
</evidence>
<comment type="caution">
    <text evidence="1">The sequence shown here is derived from an EMBL/GenBank/DDBJ whole genome shotgun (WGS) entry which is preliminary data.</text>
</comment>
<accession>A0ACB8RWF6</accession>
<organism evidence="1 2">
    <name type="scientific">Auriscalpium vulgare</name>
    <dbReference type="NCBI Taxonomy" id="40419"/>
    <lineage>
        <taxon>Eukaryota</taxon>
        <taxon>Fungi</taxon>
        <taxon>Dikarya</taxon>
        <taxon>Basidiomycota</taxon>
        <taxon>Agaricomycotina</taxon>
        <taxon>Agaricomycetes</taxon>
        <taxon>Russulales</taxon>
        <taxon>Auriscalpiaceae</taxon>
        <taxon>Auriscalpium</taxon>
    </lineage>
</organism>
<dbReference type="Proteomes" id="UP000814033">
    <property type="component" value="Unassembled WGS sequence"/>
</dbReference>
<proteinExistence type="predicted"/>
<dbReference type="EMBL" id="MU275890">
    <property type="protein sequence ID" value="KAI0048228.1"/>
    <property type="molecule type" value="Genomic_DNA"/>
</dbReference>
<reference evidence="1" key="2">
    <citation type="journal article" date="2022" name="New Phytol.">
        <title>Evolutionary transition to the ectomycorrhizal habit in the genomes of a hyperdiverse lineage of mushroom-forming fungi.</title>
        <authorList>
            <person name="Looney B."/>
            <person name="Miyauchi S."/>
            <person name="Morin E."/>
            <person name="Drula E."/>
            <person name="Courty P.E."/>
            <person name="Kohler A."/>
            <person name="Kuo A."/>
            <person name="LaButti K."/>
            <person name="Pangilinan J."/>
            <person name="Lipzen A."/>
            <person name="Riley R."/>
            <person name="Andreopoulos W."/>
            <person name="He G."/>
            <person name="Johnson J."/>
            <person name="Nolan M."/>
            <person name="Tritt A."/>
            <person name="Barry K.W."/>
            <person name="Grigoriev I.V."/>
            <person name="Nagy L.G."/>
            <person name="Hibbett D."/>
            <person name="Henrissat B."/>
            <person name="Matheny P.B."/>
            <person name="Labbe J."/>
            <person name="Martin F.M."/>
        </authorList>
    </citation>
    <scope>NUCLEOTIDE SEQUENCE</scope>
    <source>
        <strain evidence="1">FP105234-sp</strain>
    </source>
</reference>
<protein>
    <submittedName>
        <fullName evidence="1">Uncharacterized protein</fullName>
    </submittedName>
</protein>
<sequence>MPRRPPPTALRLVEGPLPPRGRAKFTLPSVPRPIFHPPAVVAHGPVPRARLQAKEGAADGGKQGAHGKGQTRGPWDHSRSISVPLDVSALLQTPARAAVNVESVRGG</sequence>
<evidence type="ECO:0000313" key="2">
    <source>
        <dbReference type="Proteomes" id="UP000814033"/>
    </source>
</evidence>
<keyword evidence="2" id="KW-1185">Reference proteome</keyword>
<reference evidence="1" key="1">
    <citation type="submission" date="2021-02" db="EMBL/GenBank/DDBJ databases">
        <authorList>
            <consortium name="DOE Joint Genome Institute"/>
            <person name="Ahrendt S."/>
            <person name="Looney B.P."/>
            <person name="Miyauchi S."/>
            <person name="Morin E."/>
            <person name="Drula E."/>
            <person name="Courty P.E."/>
            <person name="Chicoki N."/>
            <person name="Fauchery L."/>
            <person name="Kohler A."/>
            <person name="Kuo A."/>
            <person name="Labutti K."/>
            <person name="Pangilinan J."/>
            <person name="Lipzen A."/>
            <person name="Riley R."/>
            <person name="Andreopoulos W."/>
            <person name="He G."/>
            <person name="Johnson J."/>
            <person name="Barry K.W."/>
            <person name="Grigoriev I.V."/>
            <person name="Nagy L."/>
            <person name="Hibbett D."/>
            <person name="Henrissat B."/>
            <person name="Matheny P.B."/>
            <person name="Labbe J."/>
            <person name="Martin F."/>
        </authorList>
    </citation>
    <scope>NUCLEOTIDE SEQUENCE</scope>
    <source>
        <strain evidence="1">FP105234-sp</strain>
    </source>
</reference>
<name>A0ACB8RWF6_9AGAM</name>
<gene>
    <name evidence="1" type="ORF">FA95DRAFT_1491300</name>
</gene>